<dbReference type="InterPro" id="IPR052948">
    <property type="entry name" value="Low_temp-induced_all0457"/>
</dbReference>
<accession>A0ABT6MQQ9</accession>
<evidence type="ECO:0000313" key="2">
    <source>
        <dbReference type="EMBL" id="MDH7452705.1"/>
    </source>
</evidence>
<keyword evidence="1" id="KW-0812">Transmembrane</keyword>
<dbReference type="PANTHER" id="PTHR36109">
    <property type="entry name" value="MEMBRANE PROTEIN-RELATED"/>
    <property type="match status" value="1"/>
</dbReference>
<sequence length="165" mass="17231">MSIKHRSVFKTGSVEDANRVARLATQGGIPDDDVRIIARSDTEVRRVSNRRKLADSDLVPSAMRGVLMGAVIGLVAGIAIMLLWGMPAYALIFSTGIVAAMGGLGGSLAGASIRDPIRRQFQAELESGSVLVVVDAEPEKLPAVQQALEGAGASRLSYDAATALS</sequence>
<gene>
    <name evidence="2" type="ORF">QF205_06360</name>
</gene>
<keyword evidence="1" id="KW-0472">Membrane</keyword>
<evidence type="ECO:0008006" key="4">
    <source>
        <dbReference type="Google" id="ProtNLM"/>
    </source>
</evidence>
<dbReference type="PANTHER" id="PTHR36109:SF2">
    <property type="entry name" value="MEMBRANE PROTEIN"/>
    <property type="match status" value="1"/>
</dbReference>
<dbReference type="EMBL" id="JARYGX010000013">
    <property type="protein sequence ID" value="MDH7452705.1"/>
    <property type="molecule type" value="Genomic_DNA"/>
</dbReference>
<protein>
    <recommendedName>
        <fullName evidence="4">DUF1269 domain-containing protein</fullName>
    </recommendedName>
</protein>
<feature type="transmembrane region" description="Helical" evidence="1">
    <location>
        <begin position="90"/>
        <end position="111"/>
    </location>
</feature>
<dbReference type="RefSeq" id="WP_280941901.1">
    <property type="nucleotide sequence ID" value="NZ_JARYGX010000013.1"/>
</dbReference>
<reference evidence="2" key="1">
    <citation type="journal article" date="2007" name="Int. J. Syst. Evol. Microbiol.">
        <title>Luteimonas composti sp. nov., a moderately thermophilic bacterium isolated from food waste.</title>
        <authorList>
            <person name="Young C.C."/>
            <person name="Kampfer P."/>
            <person name="Chen W.M."/>
            <person name="Yen W.S."/>
            <person name="Arun A.B."/>
            <person name="Lai W.A."/>
            <person name="Shen F.T."/>
            <person name="Rekha P.D."/>
            <person name="Lin K.Y."/>
            <person name="Chou J.H."/>
        </authorList>
    </citation>
    <scope>NUCLEOTIDE SEQUENCE</scope>
    <source>
        <strain evidence="2">CC-YY355</strain>
    </source>
</reference>
<organism evidence="2 3">
    <name type="scientific">Luteimonas composti</name>
    <dbReference type="NCBI Taxonomy" id="398257"/>
    <lineage>
        <taxon>Bacteria</taxon>
        <taxon>Pseudomonadati</taxon>
        <taxon>Pseudomonadota</taxon>
        <taxon>Gammaproteobacteria</taxon>
        <taxon>Lysobacterales</taxon>
        <taxon>Lysobacteraceae</taxon>
        <taxon>Luteimonas</taxon>
    </lineage>
</organism>
<dbReference type="Proteomes" id="UP001160550">
    <property type="component" value="Unassembled WGS sequence"/>
</dbReference>
<proteinExistence type="predicted"/>
<feature type="transmembrane region" description="Helical" evidence="1">
    <location>
        <begin position="66"/>
        <end position="84"/>
    </location>
</feature>
<comment type="caution">
    <text evidence="2">The sequence shown here is derived from an EMBL/GenBank/DDBJ whole genome shotgun (WGS) entry which is preliminary data.</text>
</comment>
<evidence type="ECO:0000256" key="1">
    <source>
        <dbReference type="SAM" id="Phobius"/>
    </source>
</evidence>
<keyword evidence="1" id="KW-1133">Transmembrane helix</keyword>
<name>A0ABT6MQQ9_9GAMM</name>
<keyword evidence="3" id="KW-1185">Reference proteome</keyword>
<reference evidence="2" key="2">
    <citation type="submission" date="2023-04" db="EMBL/GenBank/DDBJ databases">
        <authorList>
            <person name="Sun J.-Q."/>
        </authorList>
    </citation>
    <scope>NUCLEOTIDE SEQUENCE</scope>
    <source>
        <strain evidence="2">CC-YY355</strain>
    </source>
</reference>
<evidence type="ECO:0000313" key="3">
    <source>
        <dbReference type="Proteomes" id="UP001160550"/>
    </source>
</evidence>